<organism evidence="3 4">
    <name type="scientific">Duganella guangzhouensis</name>
    <dbReference type="NCBI Taxonomy" id="2666084"/>
    <lineage>
        <taxon>Bacteria</taxon>
        <taxon>Pseudomonadati</taxon>
        <taxon>Pseudomonadota</taxon>
        <taxon>Betaproteobacteria</taxon>
        <taxon>Burkholderiales</taxon>
        <taxon>Oxalobacteraceae</taxon>
        <taxon>Telluria group</taxon>
        <taxon>Duganella</taxon>
    </lineage>
</organism>
<evidence type="ECO:0000313" key="4">
    <source>
        <dbReference type="Proteomes" id="UP000433309"/>
    </source>
</evidence>
<accession>A0A6I2L2E4</accession>
<protein>
    <submittedName>
        <fullName evidence="3">DUF4266 domain-containing protein</fullName>
    </submittedName>
</protein>
<dbReference type="PROSITE" id="PS51257">
    <property type="entry name" value="PROKAR_LIPOPROTEIN"/>
    <property type="match status" value="1"/>
</dbReference>
<proteinExistence type="predicted"/>
<dbReference type="InterPro" id="IPR025362">
    <property type="entry name" value="DUF4266"/>
</dbReference>
<comment type="caution">
    <text evidence="3">The sequence shown here is derived from an EMBL/GenBank/DDBJ whole genome shotgun (WGS) entry which is preliminary data.</text>
</comment>
<dbReference type="Proteomes" id="UP000433309">
    <property type="component" value="Unassembled WGS sequence"/>
</dbReference>
<feature type="domain" description="DUF4266" evidence="2">
    <location>
        <begin position="24"/>
        <end position="73"/>
    </location>
</feature>
<sequence length="73" mass="7458">MKARYVIALCCAAVGLSGCALPQVQPWEKGQLARQDMLLQGDALGTRFNEHIYASKEAASGGSAVGGGGCGCN</sequence>
<dbReference type="Pfam" id="PF14086">
    <property type="entry name" value="DUF4266"/>
    <property type="match status" value="1"/>
</dbReference>
<evidence type="ECO:0000256" key="1">
    <source>
        <dbReference type="SAM" id="SignalP"/>
    </source>
</evidence>
<evidence type="ECO:0000259" key="2">
    <source>
        <dbReference type="Pfam" id="PF14086"/>
    </source>
</evidence>
<keyword evidence="4" id="KW-1185">Reference proteome</keyword>
<reference evidence="3 4" key="1">
    <citation type="submission" date="2019-11" db="EMBL/GenBank/DDBJ databases">
        <title>Novel species isolated from a subtropical stream in China.</title>
        <authorList>
            <person name="Lu H."/>
        </authorList>
    </citation>
    <scope>NUCLEOTIDE SEQUENCE [LARGE SCALE GENOMIC DNA]</scope>
    <source>
        <strain evidence="3 4">FT80W</strain>
    </source>
</reference>
<name>A0A6I2L2E4_9BURK</name>
<keyword evidence="1" id="KW-0732">Signal</keyword>
<evidence type="ECO:0000313" key="3">
    <source>
        <dbReference type="EMBL" id="MRW92485.1"/>
    </source>
</evidence>
<feature type="signal peptide" evidence="1">
    <location>
        <begin position="1"/>
        <end position="22"/>
    </location>
</feature>
<feature type="chain" id="PRO_5026278198" evidence="1">
    <location>
        <begin position="23"/>
        <end position="73"/>
    </location>
</feature>
<dbReference type="AlphaFoldDB" id="A0A6I2L2E4"/>
<dbReference type="RefSeq" id="WP_154379914.1">
    <property type="nucleotide sequence ID" value="NZ_WKJK01000011.1"/>
</dbReference>
<gene>
    <name evidence="3" type="ORF">GJ699_21020</name>
</gene>
<dbReference type="EMBL" id="WKJK01000011">
    <property type="protein sequence ID" value="MRW92485.1"/>
    <property type="molecule type" value="Genomic_DNA"/>
</dbReference>